<dbReference type="AlphaFoldDB" id="A3ZVL5"/>
<gene>
    <name evidence="1" type="ORF">DSM3645_02758</name>
</gene>
<sequence length="36" mass="3802">MSTSFQSSPSTSGCRTTRSLFVRSISASTPEMVSTS</sequence>
<dbReference type="HOGENOM" id="CLU_3354862_0_0_0"/>
<accession>A3ZVL5</accession>
<proteinExistence type="predicted"/>
<evidence type="ECO:0000313" key="1">
    <source>
        <dbReference type="EMBL" id="EAQ79361.1"/>
    </source>
</evidence>
<comment type="caution">
    <text evidence="1">The sequence shown here is derived from an EMBL/GenBank/DDBJ whole genome shotgun (WGS) entry which is preliminary data.</text>
</comment>
<dbReference type="EMBL" id="AANZ01000014">
    <property type="protein sequence ID" value="EAQ79361.1"/>
    <property type="molecule type" value="Genomic_DNA"/>
</dbReference>
<reference evidence="1 2" key="1">
    <citation type="submission" date="2006-02" db="EMBL/GenBank/DDBJ databases">
        <authorList>
            <person name="Amann R."/>
            <person name="Ferriera S."/>
            <person name="Johnson J."/>
            <person name="Kravitz S."/>
            <person name="Halpern A."/>
            <person name="Remington K."/>
            <person name="Beeson K."/>
            <person name="Tran B."/>
            <person name="Rogers Y.-H."/>
            <person name="Friedman R."/>
            <person name="Venter J.C."/>
        </authorList>
    </citation>
    <scope>NUCLEOTIDE SEQUENCE [LARGE SCALE GENOMIC DNA]</scope>
    <source>
        <strain evidence="1 2">DSM 3645</strain>
    </source>
</reference>
<protein>
    <submittedName>
        <fullName evidence="1">Uncharacterized protein</fullName>
    </submittedName>
</protein>
<dbReference type="Proteomes" id="UP000004358">
    <property type="component" value="Unassembled WGS sequence"/>
</dbReference>
<organism evidence="1 2">
    <name type="scientific">Blastopirellula marina DSM 3645</name>
    <dbReference type="NCBI Taxonomy" id="314230"/>
    <lineage>
        <taxon>Bacteria</taxon>
        <taxon>Pseudomonadati</taxon>
        <taxon>Planctomycetota</taxon>
        <taxon>Planctomycetia</taxon>
        <taxon>Pirellulales</taxon>
        <taxon>Pirellulaceae</taxon>
        <taxon>Blastopirellula</taxon>
    </lineage>
</organism>
<name>A3ZVL5_9BACT</name>
<evidence type="ECO:0000313" key="2">
    <source>
        <dbReference type="Proteomes" id="UP000004358"/>
    </source>
</evidence>